<accession>A0A2D2AYM2</accession>
<dbReference type="InterPro" id="IPR006385">
    <property type="entry name" value="HAD_hydro_SerB1"/>
</dbReference>
<feature type="signal peptide" evidence="1">
    <location>
        <begin position="1"/>
        <end position="20"/>
    </location>
</feature>
<dbReference type="InterPro" id="IPR023214">
    <property type="entry name" value="HAD_sf"/>
</dbReference>
<dbReference type="NCBIfam" id="TIGR01490">
    <property type="entry name" value="HAD-SF-IB-hyp1"/>
    <property type="match status" value="1"/>
</dbReference>
<dbReference type="Gene3D" id="3.40.50.1000">
    <property type="entry name" value="HAD superfamily/HAD-like"/>
    <property type="match status" value="1"/>
</dbReference>
<dbReference type="PANTHER" id="PTHR43344">
    <property type="entry name" value="PHOSPHOSERINE PHOSPHATASE"/>
    <property type="match status" value="1"/>
</dbReference>
<feature type="chain" id="PRO_5013924669" evidence="1">
    <location>
        <begin position="21"/>
        <end position="223"/>
    </location>
</feature>
<dbReference type="Gene3D" id="1.20.1440.100">
    <property type="entry name" value="SG protein - dephosphorylation function"/>
    <property type="match status" value="1"/>
</dbReference>
<proteinExistence type="predicted"/>
<dbReference type="AlphaFoldDB" id="A0A2D2AYM2"/>
<dbReference type="NCBIfam" id="TIGR01488">
    <property type="entry name" value="HAD-SF-IB"/>
    <property type="match status" value="1"/>
</dbReference>
<dbReference type="GO" id="GO:0016787">
    <property type="term" value="F:hydrolase activity"/>
    <property type="evidence" value="ECO:0007669"/>
    <property type="project" value="UniProtKB-KW"/>
</dbReference>
<keyword evidence="3" id="KW-1185">Reference proteome</keyword>
<dbReference type="EMBL" id="CP024201">
    <property type="protein sequence ID" value="ATQ43110.1"/>
    <property type="molecule type" value="Genomic_DNA"/>
</dbReference>
<name>A0A2D2AYM2_9CAUL</name>
<dbReference type="RefSeq" id="WP_099622361.1">
    <property type="nucleotide sequence ID" value="NZ_CP024201.1"/>
</dbReference>
<keyword evidence="1" id="KW-0732">Signal</keyword>
<evidence type="ECO:0000313" key="3">
    <source>
        <dbReference type="Proteomes" id="UP000228945"/>
    </source>
</evidence>
<dbReference type="OrthoDB" id="9794212at2"/>
<organism evidence="2 3">
    <name type="scientific">Caulobacter mirabilis</name>
    <dbReference type="NCBI Taxonomy" id="69666"/>
    <lineage>
        <taxon>Bacteria</taxon>
        <taxon>Pseudomonadati</taxon>
        <taxon>Pseudomonadota</taxon>
        <taxon>Alphaproteobacteria</taxon>
        <taxon>Caulobacterales</taxon>
        <taxon>Caulobacteraceae</taxon>
        <taxon>Caulobacter</taxon>
    </lineage>
</organism>
<dbReference type="InterPro" id="IPR036412">
    <property type="entry name" value="HAD-like_sf"/>
</dbReference>
<gene>
    <name evidence="2" type="ORF">CSW64_12145</name>
</gene>
<dbReference type="KEGG" id="cmb:CSW64_12145"/>
<keyword evidence="2" id="KW-0378">Hydrolase</keyword>
<dbReference type="SUPFAM" id="SSF56784">
    <property type="entry name" value="HAD-like"/>
    <property type="match status" value="1"/>
</dbReference>
<sequence length="223" mass="24405">MARRTSLLARGLTMARPVMADPLAPRPIVAFDFDGTLTVRDSFTAFLKWRAGPSRWTAGCLRMAPDAASYLFHRNRGRIKAAAVREFLAGVPREQLEADAKSFANYASATLFRPDALATWRRWQQRGAQMVIVTASPEVIVAPFARGLGADMLIGSGIAYDHDDRVIGALAGPNCRGPEKVRRLQAMFGEDVRLTAAYGDTSGDTEMLAIADEQGYRVFKGKP</sequence>
<evidence type="ECO:0000313" key="2">
    <source>
        <dbReference type="EMBL" id="ATQ43110.1"/>
    </source>
</evidence>
<evidence type="ECO:0000256" key="1">
    <source>
        <dbReference type="SAM" id="SignalP"/>
    </source>
</evidence>
<protein>
    <submittedName>
        <fullName evidence="2">HAD-IB family hydrolase</fullName>
    </submittedName>
</protein>
<dbReference type="InterPro" id="IPR050582">
    <property type="entry name" value="HAD-like_SerB"/>
</dbReference>
<reference evidence="2 3" key="1">
    <citation type="submission" date="2017-10" db="EMBL/GenBank/DDBJ databases">
        <title>Genome sequence of Caulobacter mirabilis FWC38.</title>
        <authorList>
            <person name="Fiebig A."/>
            <person name="Crosson S."/>
        </authorList>
    </citation>
    <scope>NUCLEOTIDE SEQUENCE [LARGE SCALE GENOMIC DNA]</scope>
    <source>
        <strain evidence="2 3">FWC 38</strain>
    </source>
</reference>
<dbReference type="Proteomes" id="UP000228945">
    <property type="component" value="Chromosome"/>
</dbReference>
<dbReference type="Pfam" id="PF12710">
    <property type="entry name" value="HAD"/>
    <property type="match status" value="1"/>
</dbReference>